<dbReference type="AlphaFoldDB" id="A0A1I2L279"/>
<name>A0A1I2L279_9ACTN</name>
<keyword evidence="4" id="KW-1185">Reference proteome</keyword>
<reference evidence="3 4" key="1">
    <citation type="submission" date="2016-10" db="EMBL/GenBank/DDBJ databases">
        <authorList>
            <person name="de Groot N.N."/>
        </authorList>
    </citation>
    <scope>NUCLEOTIDE SEQUENCE [LARGE SCALE GENOMIC DNA]</scope>
    <source>
        <strain evidence="3 4">DSM 43019</strain>
    </source>
</reference>
<sequence length="297" mass="30805">MIRLLLALTVAAVAAAAGSAAGWLFAADLPTDRQARALVAAAVPDQQAAIVNRFDVSFGYENGRYTPGFVTVTINYPDSAADSDLAIRVEQGFERMGWAVSNAGDGSGFEEAVGDGLSMRLINAAYCEPREPQWCGSEIGGSGPFPALALRFQPAAPWPVVPLSVAAWFAGLVAGWRLGGRSRLRWLGRSGLVLMLPAMVAVTAGTVRPGNEPAWASLMDRRFGALALAGAILLVVALIAGRANSDAPAAGGSAGASRSSAGQAVIRGLTVTFGPYRGGPIADTVRDGDRVVAVRRW</sequence>
<dbReference type="Proteomes" id="UP000199645">
    <property type="component" value="Unassembled WGS sequence"/>
</dbReference>
<keyword evidence="1" id="KW-0472">Membrane</keyword>
<evidence type="ECO:0000313" key="4">
    <source>
        <dbReference type="Proteomes" id="UP000199645"/>
    </source>
</evidence>
<feature type="chain" id="PRO_5011458558" description="DUF3592 domain-containing protein" evidence="2">
    <location>
        <begin position="27"/>
        <end position="297"/>
    </location>
</feature>
<organism evidence="3 4">
    <name type="scientific">Actinoplanes philippinensis</name>
    <dbReference type="NCBI Taxonomy" id="35752"/>
    <lineage>
        <taxon>Bacteria</taxon>
        <taxon>Bacillati</taxon>
        <taxon>Actinomycetota</taxon>
        <taxon>Actinomycetes</taxon>
        <taxon>Micromonosporales</taxon>
        <taxon>Micromonosporaceae</taxon>
        <taxon>Actinoplanes</taxon>
    </lineage>
</organism>
<feature type="transmembrane region" description="Helical" evidence="1">
    <location>
        <begin position="191"/>
        <end position="211"/>
    </location>
</feature>
<evidence type="ECO:0008006" key="5">
    <source>
        <dbReference type="Google" id="ProtNLM"/>
    </source>
</evidence>
<keyword evidence="2" id="KW-0732">Signal</keyword>
<dbReference type="EMBL" id="FONV01000019">
    <property type="protein sequence ID" value="SFF72610.1"/>
    <property type="molecule type" value="Genomic_DNA"/>
</dbReference>
<feature type="transmembrane region" description="Helical" evidence="1">
    <location>
        <begin position="223"/>
        <end position="241"/>
    </location>
</feature>
<evidence type="ECO:0000256" key="2">
    <source>
        <dbReference type="SAM" id="SignalP"/>
    </source>
</evidence>
<gene>
    <name evidence="3" type="ORF">SAMN05421541_119102</name>
</gene>
<protein>
    <recommendedName>
        <fullName evidence="5">DUF3592 domain-containing protein</fullName>
    </recommendedName>
</protein>
<dbReference type="OrthoDB" id="3303055at2"/>
<dbReference type="RefSeq" id="WP_093621077.1">
    <property type="nucleotide sequence ID" value="NZ_BOMT01000074.1"/>
</dbReference>
<keyword evidence="1" id="KW-0812">Transmembrane</keyword>
<keyword evidence="1" id="KW-1133">Transmembrane helix</keyword>
<dbReference type="STRING" id="35752.SAMN05421541_119102"/>
<evidence type="ECO:0000256" key="1">
    <source>
        <dbReference type="SAM" id="Phobius"/>
    </source>
</evidence>
<feature type="transmembrane region" description="Helical" evidence="1">
    <location>
        <begin position="158"/>
        <end position="179"/>
    </location>
</feature>
<feature type="signal peptide" evidence="2">
    <location>
        <begin position="1"/>
        <end position="26"/>
    </location>
</feature>
<accession>A0A1I2L279</accession>
<proteinExistence type="predicted"/>
<evidence type="ECO:0000313" key="3">
    <source>
        <dbReference type="EMBL" id="SFF72610.1"/>
    </source>
</evidence>